<evidence type="ECO:0000256" key="8">
    <source>
        <dbReference type="SAM" id="MobiDB-lite"/>
    </source>
</evidence>
<evidence type="ECO:0000313" key="11">
    <source>
        <dbReference type="Proteomes" id="UP000274756"/>
    </source>
</evidence>
<keyword evidence="5" id="KW-0175">Coiled coil</keyword>
<dbReference type="OrthoDB" id="21123at2759"/>
<evidence type="ECO:0000313" key="10">
    <source>
        <dbReference type="Proteomes" id="UP000038040"/>
    </source>
</evidence>
<dbReference type="Proteomes" id="UP000274756">
    <property type="component" value="Unassembled WGS sequence"/>
</dbReference>
<organism evidence="10 12">
    <name type="scientific">Dracunculus medinensis</name>
    <name type="common">Guinea worm</name>
    <dbReference type="NCBI Taxonomy" id="318479"/>
    <lineage>
        <taxon>Eukaryota</taxon>
        <taxon>Metazoa</taxon>
        <taxon>Ecdysozoa</taxon>
        <taxon>Nematoda</taxon>
        <taxon>Chromadorea</taxon>
        <taxon>Rhabditida</taxon>
        <taxon>Spirurina</taxon>
        <taxon>Dracunculoidea</taxon>
        <taxon>Dracunculidae</taxon>
        <taxon>Dracunculus</taxon>
    </lineage>
</organism>
<reference evidence="9 11" key="2">
    <citation type="submission" date="2018-11" db="EMBL/GenBank/DDBJ databases">
        <authorList>
            <consortium name="Pathogen Informatics"/>
        </authorList>
    </citation>
    <scope>NUCLEOTIDE SEQUENCE [LARGE SCALE GENOMIC DNA]</scope>
</reference>
<evidence type="ECO:0000256" key="2">
    <source>
        <dbReference type="ARBA" id="ARBA00006695"/>
    </source>
</evidence>
<comment type="subcellular location">
    <subcellularLocation>
        <location evidence="1">Nucleus</location>
    </subcellularLocation>
</comment>
<keyword evidence="6" id="KW-0508">mRNA splicing</keyword>
<dbReference type="Pfam" id="PF12542">
    <property type="entry name" value="CWC25"/>
    <property type="match status" value="1"/>
</dbReference>
<dbReference type="InterPro" id="IPR022209">
    <property type="entry name" value="CWC25"/>
</dbReference>
<keyword evidence="3" id="KW-0507">mRNA processing</keyword>
<dbReference type="GO" id="GO:0000398">
    <property type="term" value="P:mRNA splicing, via spliceosome"/>
    <property type="evidence" value="ECO:0007669"/>
    <property type="project" value="TreeGrafter"/>
</dbReference>
<comment type="similarity">
    <text evidence="2">Belongs to the CWC25 family.</text>
</comment>
<dbReference type="STRING" id="318479.A0A0N4UIX9"/>
<keyword evidence="11" id="KW-1185">Reference proteome</keyword>
<reference evidence="12" key="1">
    <citation type="submission" date="2017-02" db="UniProtKB">
        <authorList>
            <consortium name="WormBaseParasite"/>
        </authorList>
    </citation>
    <scope>IDENTIFICATION</scope>
</reference>
<feature type="compositionally biased region" description="Basic residues" evidence="8">
    <location>
        <begin position="120"/>
        <end position="136"/>
    </location>
</feature>
<evidence type="ECO:0000256" key="3">
    <source>
        <dbReference type="ARBA" id="ARBA00022664"/>
    </source>
</evidence>
<accession>A0A0N4UIX9</accession>
<evidence type="ECO:0000256" key="4">
    <source>
        <dbReference type="ARBA" id="ARBA00022728"/>
    </source>
</evidence>
<dbReference type="PANTHER" id="PTHR16196:SF0">
    <property type="entry name" value="PRE-MRNA-SPLICING FACTOR CWC25 HOMOLOG"/>
    <property type="match status" value="1"/>
</dbReference>
<dbReference type="AlphaFoldDB" id="A0A0N4UIX9"/>
<sequence>MERSDLKWMYEGSKSLINREDYLLGKRIDKNFEKYSDVVNEEKETGIDSVVQNRLFTLSPSASKISNLEISVVRSEDPLVAIKMKQEKLKQERLENPLVLLKMKKFLRKAMEKKDDETKRHKKSCPKKHGSKRYRASRFAAEHEKKAKDYKKYRHHDSNLEQKNKHLTKISDDEMEKKRQEMLKNADWRNSARKNNVKAAAIQDEYEERNNQNKAVDFIRPMLNKAASALTIEKSLNSKRQHLQKSYGYMERR</sequence>
<evidence type="ECO:0000256" key="1">
    <source>
        <dbReference type="ARBA" id="ARBA00004123"/>
    </source>
</evidence>
<dbReference type="WBParaSite" id="DME_0000758201-mRNA-1">
    <property type="protein sequence ID" value="DME_0000758201-mRNA-1"/>
    <property type="gene ID" value="DME_0000758201"/>
</dbReference>
<proteinExistence type="inferred from homology"/>
<dbReference type="InterPro" id="IPR051376">
    <property type="entry name" value="CWC25_splicing_factor"/>
</dbReference>
<evidence type="ECO:0000256" key="6">
    <source>
        <dbReference type="ARBA" id="ARBA00023187"/>
    </source>
</evidence>
<dbReference type="PANTHER" id="PTHR16196">
    <property type="entry name" value="CELL CYCLE CONTROL PROTEIN CWF25"/>
    <property type="match status" value="1"/>
</dbReference>
<feature type="region of interest" description="Disordered" evidence="8">
    <location>
        <begin position="111"/>
        <end position="152"/>
    </location>
</feature>
<evidence type="ECO:0000256" key="5">
    <source>
        <dbReference type="ARBA" id="ARBA00023054"/>
    </source>
</evidence>
<protein>
    <submittedName>
        <fullName evidence="12">Pre-mRNA-splicing factor CWC25 homolog</fullName>
    </submittedName>
</protein>
<name>A0A0N4UIX9_DRAME</name>
<evidence type="ECO:0000313" key="12">
    <source>
        <dbReference type="WBParaSite" id="DME_0000758201-mRNA-1"/>
    </source>
</evidence>
<keyword evidence="4" id="KW-0747">Spliceosome</keyword>
<keyword evidence="7" id="KW-0539">Nucleus</keyword>
<gene>
    <name evidence="9" type="ORF">DME_LOCUS1849</name>
</gene>
<evidence type="ECO:0000256" key="7">
    <source>
        <dbReference type="ARBA" id="ARBA00023242"/>
    </source>
</evidence>
<evidence type="ECO:0000313" key="9">
    <source>
        <dbReference type="EMBL" id="VDN51876.1"/>
    </source>
</evidence>
<dbReference type="EMBL" id="UYYG01000034">
    <property type="protein sequence ID" value="VDN51876.1"/>
    <property type="molecule type" value="Genomic_DNA"/>
</dbReference>
<dbReference type="GO" id="GO:0005684">
    <property type="term" value="C:U2-type spliceosomal complex"/>
    <property type="evidence" value="ECO:0007669"/>
    <property type="project" value="TreeGrafter"/>
</dbReference>
<dbReference type="Proteomes" id="UP000038040">
    <property type="component" value="Unplaced"/>
</dbReference>